<dbReference type="InterPro" id="IPR015914">
    <property type="entry name" value="PAPs_N"/>
</dbReference>
<dbReference type="PANTHER" id="PTHR22953:SF153">
    <property type="entry name" value="PURPLE ACID PHOSPHATASE"/>
    <property type="match status" value="1"/>
</dbReference>
<dbReference type="PANTHER" id="PTHR22953">
    <property type="entry name" value="ACID PHOSPHATASE RELATED"/>
    <property type="match status" value="1"/>
</dbReference>
<dbReference type="Gene3D" id="2.60.40.380">
    <property type="entry name" value="Purple acid phosphatase-like, N-terminal"/>
    <property type="match status" value="1"/>
</dbReference>
<organism evidence="4 5">
    <name type="scientific">Natronomicrosphaera hydrolytica</name>
    <dbReference type="NCBI Taxonomy" id="3242702"/>
    <lineage>
        <taxon>Bacteria</taxon>
        <taxon>Pseudomonadati</taxon>
        <taxon>Planctomycetota</taxon>
        <taxon>Phycisphaerae</taxon>
        <taxon>Phycisphaerales</taxon>
        <taxon>Phycisphaeraceae</taxon>
        <taxon>Natronomicrosphaera</taxon>
    </lineage>
</organism>
<dbReference type="InterPro" id="IPR029052">
    <property type="entry name" value="Metallo-depent_PP-like"/>
</dbReference>
<dbReference type="InterPro" id="IPR008963">
    <property type="entry name" value="Purple_acid_Pase-like_N"/>
</dbReference>
<evidence type="ECO:0000256" key="2">
    <source>
        <dbReference type="SAM" id="SignalP"/>
    </source>
</evidence>
<evidence type="ECO:0000313" key="4">
    <source>
        <dbReference type="EMBL" id="MFA9478258.1"/>
    </source>
</evidence>
<dbReference type="Gene3D" id="3.60.21.10">
    <property type="match status" value="1"/>
</dbReference>
<protein>
    <submittedName>
        <fullName evidence="4">Fibronectin type III domain-containing protein</fullName>
    </submittedName>
</protein>
<reference evidence="4 5" key="1">
    <citation type="submission" date="2024-08" db="EMBL/GenBank/DDBJ databases">
        <title>Whole-genome sequencing of halo(alkali)philic microorganisms from hypersaline lakes.</title>
        <authorList>
            <person name="Sorokin D.Y."/>
            <person name="Merkel A.Y."/>
            <person name="Messina E."/>
            <person name="Yakimov M."/>
        </authorList>
    </citation>
    <scope>NUCLEOTIDE SEQUENCE [LARGE SCALE GENOMIC DNA]</scope>
    <source>
        <strain evidence="4 5">AB-hyl4</strain>
    </source>
</reference>
<dbReference type="RefSeq" id="WP_425345181.1">
    <property type="nucleotide sequence ID" value="NZ_JBGUBD010000004.1"/>
</dbReference>
<feature type="domain" description="Fibronectin type-III" evidence="3">
    <location>
        <begin position="45"/>
        <end position="140"/>
    </location>
</feature>
<dbReference type="PROSITE" id="PS50853">
    <property type="entry name" value="FN3"/>
    <property type="match status" value="1"/>
</dbReference>
<evidence type="ECO:0000259" key="3">
    <source>
        <dbReference type="PROSITE" id="PS50853"/>
    </source>
</evidence>
<keyword evidence="1 2" id="KW-0732">Signal</keyword>
<accession>A0ABV4U3T4</accession>
<dbReference type="CDD" id="cd00063">
    <property type="entry name" value="FN3"/>
    <property type="match status" value="1"/>
</dbReference>
<dbReference type="SUPFAM" id="SSF49363">
    <property type="entry name" value="Purple acid phosphatase, N-terminal domain"/>
    <property type="match status" value="1"/>
</dbReference>
<gene>
    <name evidence="4" type="ORF">ACERK3_08110</name>
</gene>
<dbReference type="InterPro" id="IPR039331">
    <property type="entry name" value="PAPs-like"/>
</dbReference>
<dbReference type="Pfam" id="PF16656">
    <property type="entry name" value="Pur_ac_phosph_N"/>
    <property type="match status" value="1"/>
</dbReference>
<evidence type="ECO:0000256" key="1">
    <source>
        <dbReference type="ARBA" id="ARBA00022729"/>
    </source>
</evidence>
<dbReference type="SUPFAM" id="SSF56300">
    <property type="entry name" value="Metallo-dependent phosphatases"/>
    <property type="match status" value="1"/>
</dbReference>
<feature type="signal peptide" evidence="2">
    <location>
        <begin position="1"/>
        <end position="30"/>
    </location>
</feature>
<evidence type="ECO:0000313" key="5">
    <source>
        <dbReference type="Proteomes" id="UP001575105"/>
    </source>
</evidence>
<dbReference type="InterPro" id="IPR003961">
    <property type="entry name" value="FN3_dom"/>
</dbReference>
<dbReference type="Proteomes" id="UP001575105">
    <property type="component" value="Unassembled WGS sequence"/>
</dbReference>
<comment type="caution">
    <text evidence="4">The sequence shown here is derived from an EMBL/GenBank/DDBJ whole genome shotgun (WGS) entry which is preliminary data.</text>
</comment>
<name>A0ABV4U3T4_9BACT</name>
<dbReference type="EMBL" id="JBGUBD010000004">
    <property type="protein sequence ID" value="MFA9478258.1"/>
    <property type="molecule type" value="Genomic_DNA"/>
</dbReference>
<proteinExistence type="predicted"/>
<keyword evidence="5" id="KW-1185">Reference proteome</keyword>
<dbReference type="InterPro" id="IPR004843">
    <property type="entry name" value="Calcineurin-like_PHP"/>
</dbReference>
<feature type="chain" id="PRO_5046633183" evidence="2">
    <location>
        <begin position="31"/>
        <end position="440"/>
    </location>
</feature>
<dbReference type="Pfam" id="PF00149">
    <property type="entry name" value="Metallophos"/>
    <property type="match status" value="1"/>
</dbReference>
<sequence length="440" mass="51198">MMKMHETVKYLAMLMLLTGMVLLGSPSVLADAPRGSNGADEGVQRPTALYLTWQQDPTTTMTIQWHTEGPDEEVILEYGPVDGDTLDQVEGDSHPMVYSDRHIHTVELTGLEPDSEYRFRLYREERGQSSRFYSFRTMPATADERPIIFAAGGDTRQRQSWMEQTNREAMKFDLDFIVWGGDYAYADGREDRVHLWYEWFDAYKNTLVTDEGRVVPVLLAIGNHEVVGGYYWNRDDVDRDNYTPTDEYREKLAPYFFNLFAYPGQPGYGTMDFGDYMSIILLDSDHVNLVAGKQTEWLKEQLEQRTHVPHVFPVYHFAAYPSARPTHFGVARLIREHWHPVFDQHDNIRVAFEHHDHTYKRTVPIRHGKEDEDGIVYIGDGAWGVRLREIHDVDETWYLERAEAIRHFILVTIEGESQEYQMYDADGNLIDQYVPRPLAR</sequence>